<reference evidence="2" key="1">
    <citation type="submission" date="2021-12" db="EMBL/GenBank/DDBJ databases">
        <authorList>
            <person name="Cha I.-T."/>
            <person name="Lee K.-E."/>
            <person name="Park S.-J."/>
        </authorList>
    </citation>
    <scope>NUCLEOTIDE SEQUENCE</scope>
    <source>
        <strain evidence="2">YSM-43</strain>
    </source>
</reference>
<evidence type="ECO:0000313" key="3">
    <source>
        <dbReference type="Proteomes" id="UP000830454"/>
    </source>
</evidence>
<evidence type="ECO:0000313" key="2">
    <source>
        <dbReference type="EMBL" id="UOX35012.1"/>
    </source>
</evidence>
<accession>A0ABY4HRS0</accession>
<sequence>MKNNILKYSYIFGLLLFIIGCSVKKDKFVNRNFHAVTTEYNVLYNGNLALDAGQAELVLTYKDNFWEILPIERMPNVEEEILPGQTKNPNFERAEEKAVKAIQKHSMNIQGSERNPQMDEAYLLLAKARYFDNRFIPALEALNYILYKYPKSDKIYHAKVWREKVNIRLDNEETAIKNLKKLLESDKIEGQDLADANAMLSQAYLNVGSKDSAITTIKIAKENTKTKEERARYSFILGQLYESLEYNDSAYAAFQEVIDMNRKSPRRYVIQAHAKQAAQFDYKNGDTLIFTEKFNKLIEDRENRPYLDILHHQMGLFYDKQEIDSTAKKYYNKSLRTVSQDKYLVASNYRNIGEIYFKNAEYKIAGKYYDSTLNSLSDKTREYRKFKKKRDNLDDVIKYEEIAKVNDSILALVAMSEIERNNYFEKYIEKLKKEDELKAKIAAEKAELEANKAANLANANNSFSKLSQQSKINSLPAKNLSGGKEEQSTFYFYNPVTVAFGKKEFKNKWGDRQYKEDWRMSSGNNSSKELDDDEENQDNIVENDSLNHIENKPEYKVSFYTSQLPKEQTIIDSIHKDRNYAYYQLGVIYKEKFKEYELATNRLEKLLKNNPEERLILPAKYNLYKIYEIINPQKAEDYKRQITLEYPNSRYTQIIENPSEAMEDDSNPEAVYNKLFKKYEKNQLREVYKEVEERIEQYFGEESLPKFEMLKANVIGRLKGVDEYKKALNFVSLTYPDIEEGKQAEQLLQNDIPRLETINFGNAEGTSWKLVFPKKETDQENTKKLIDKVEKYLKARNNEDLKLSTDIYTLDDNFVVIHGFITEEVAKATLSILQEYKDYKIKDEVHIVSTEDYKVIQVKKKFEEWIK</sequence>
<keyword evidence="3" id="KW-1185">Reference proteome</keyword>
<protein>
    <submittedName>
        <fullName evidence="2">YfbU family protein</fullName>
    </submittedName>
</protein>
<feature type="coiled-coil region" evidence="1">
    <location>
        <begin position="162"/>
        <end position="189"/>
    </location>
</feature>
<organism evidence="2 3">
    <name type="scientific">Flavobacterium sediminilitoris</name>
    <dbReference type="NCBI Taxonomy" id="2024526"/>
    <lineage>
        <taxon>Bacteria</taxon>
        <taxon>Pseudomonadati</taxon>
        <taxon>Bacteroidota</taxon>
        <taxon>Flavobacteriia</taxon>
        <taxon>Flavobacteriales</taxon>
        <taxon>Flavobacteriaceae</taxon>
        <taxon>Flavobacterium</taxon>
    </lineage>
</organism>
<dbReference type="PROSITE" id="PS51257">
    <property type="entry name" value="PROKAR_LIPOPROTEIN"/>
    <property type="match status" value="1"/>
</dbReference>
<gene>
    <name evidence="2" type="ORF">LXD69_05735</name>
</gene>
<name>A0ABY4HRS0_9FLAO</name>
<dbReference type="Gene3D" id="1.25.40.10">
    <property type="entry name" value="Tetratricopeptide repeat domain"/>
    <property type="match status" value="3"/>
</dbReference>
<reference evidence="2" key="2">
    <citation type="submission" date="2022-04" db="EMBL/GenBank/DDBJ databases">
        <title>Complete Genome Sequence of Flavobacterium sediminilitoris YSM-43, Isolated from a Tidal Sediment.</title>
        <authorList>
            <person name="Lee P.A."/>
        </authorList>
    </citation>
    <scope>NUCLEOTIDE SEQUENCE</scope>
    <source>
        <strain evidence="2">YSM-43</strain>
    </source>
</reference>
<evidence type="ECO:0000256" key="1">
    <source>
        <dbReference type="SAM" id="Coils"/>
    </source>
</evidence>
<dbReference type="InterPro" id="IPR011990">
    <property type="entry name" value="TPR-like_helical_dom_sf"/>
</dbReference>
<dbReference type="SUPFAM" id="SSF48452">
    <property type="entry name" value="TPR-like"/>
    <property type="match status" value="1"/>
</dbReference>
<proteinExistence type="predicted"/>
<dbReference type="RefSeq" id="WP_246918161.1">
    <property type="nucleotide sequence ID" value="NZ_CP090145.1"/>
</dbReference>
<dbReference type="Proteomes" id="UP000830454">
    <property type="component" value="Chromosome"/>
</dbReference>
<dbReference type="Pfam" id="PF13181">
    <property type="entry name" value="TPR_8"/>
    <property type="match status" value="1"/>
</dbReference>
<dbReference type="InterPro" id="IPR019734">
    <property type="entry name" value="TPR_rpt"/>
</dbReference>
<keyword evidence="1" id="KW-0175">Coiled coil</keyword>
<dbReference type="EMBL" id="CP090145">
    <property type="protein sequence ID" value="UOX35012.1"/>
    <property type="molecule type" value="Genomic_DNA"/>
</dbReference>